<evidence type="ECO:0000256" key="1">
    <source>
        <dbReference type="ARBA" id="ARBA00009632"/>
    </source>
</evidence>
<feature type="domain" description="Acetyl-CoA hydrolase/transferase C-terminal" evidence="4">
    <location>
        <begin position="273"/>
        <end position="425"/>
    </location>
</feature>
<dbReference type="PANTHER" id="PTHR21432">
    <property type="entry name" value="ACETYL-COA HYDROLASE-RELATED"/>
    <property type="match status" value="1"/>
</dbReference>
<dbReference type="Gene3D" id="3.40.1080.20">
    <property type="entry name" value="Acetyl-CoA hydrolase/transferase C-terminal domain"/>
    <property type="match status" value="1"/>
</dbReference>
<accession>N1WE28</accession>
<dbReference type="AlphaFoldDB" id="N1WE28"/>
<dbReference type="PANTHER" id="PTHR21432:SF20">
    <property type="entry name" value="ACETYL-COA HYDROLASE"/>
    <property type="match status" value="1"/>
</dbReference>
<evidence type="ECO:0000313" key="6">
    <source>
        <dbReference type="Proteomes" id="UP000012313"/>
    </source>
</evidence>
<dbReference type="InterPro" id="IPR038460">
    <property type="entry name" value="AcetylCoA_hyd_C_sf"/>
</dbReference>
<organism evidence="5 6">
    <name type="scientific">Leptospira weilii serovar Ranarum str. ICFT</name>
    <dbReference type="NCBI Taxonomy" id="1218598"/>
    <lineage>
        <taxon>Bacteria</taxon>
        <taxon>Pseudomonadati</taxon>
        <taxon>Spirochaetota</taxon>
        <taxon>Spirochaetia</taxon>
        <taxon>Leptospirales</taxon>
        <taxon>Leptospiraceae</taxon>
        <taxon>Leptospira</taxon>
    </lineage>
</organism>
<sequence length="433" mass="46504">MGNLSFKTDSQLISAEAALSSVQSGQRVFVHSVAAAPSLLIEALTARANELTDVEMVHLHTEGKAPYTESGLEGKFFTNSLFVAANTRKAVEDGRGDYIPIFLSECPSLFRNGILPLDVALIQVSPPDKHGFCSLGVSVDISKAAVETAKIVIAQVNVNMPRTHGDGIIHVDKIHSLVEGNLPLYEHVSERPSDVELAIGKNVASLVEDGATLQMGIGAIPNAVLTCLTSHKDLGIHTEMFSDGVMELVQKGIITGIHKKKHPGKIVSGFVMGTAKLYDFIDDNPEVAMLDIGYINDPHVIRKNPKVTAINSAVEVDLTGQVCADSIGTRQYSGVGGQMDFIRGASLSPGGKPIIALPSTTSKGESRIVSLLKPGANVVTTRAHVHFVVTEYGFADLYGKNLRQRAKALIAIAHPRHREKLEREALDRFKVLS</sequence>
<evidence type="ECO:0000256" key="2">
    <source>
        <dbReference type="ARBA" id="ARBA00022679"/>
    </source>
</evidence>
<evidence type="ECO:0000313" key="5">
    <source>
        <dbReference type="EMBL" id="EMY78481.1"/>
    </source>
</evidence>
<dbReference type="EC" id="2.8.3.-" evidence="5"/>
<dbReference type="SUPFAM" id="SSF100950">
    <property type="entry name" value="NagB/RpiA/CoA transferase-like"/>
    <property type="match status" value="2"/>
</dbReference>
<dbReference type="Proteomes" id="UP000012313">
    <property type="component" value="Unassembled WGS sequence"/>
</dbReference>
<dbReference type="InterPro" id="IPR026888">
    <property type="entry name" value="AcetylCoA_hyd_C"/>
</dbReference>
<dbReference type="GO" id="GO:0008775">
    <property type="term" value="F:acetate CoA-transferase activity"/>
    <property type="evidence" value="ECO:0007669"/>
    <property type="project" value="InterPro"/>
</dbReference>
<evidence type="ECO:0000259" key="3">
    <source>
        <dbReference type="Pfam" id="PF02550"/>
    </source>
</evidence>
<dbReference type="Gene3D" id="3.30.750.70">
    <property type="entry name" value="4-hydroxybutyrate coenzyme like domains"/>
    <property type="match status" value="1"/>
</dbReference>
<dbReference type="GO" id="GO:0006083">
    <property type="term" value="P:acetate metabolic process"/>
    <property type="evidence" value="ECO:0007669"/>
    <property type="project" value="InterPro"/>
</dbReference>
<dbReference type="InterPro" id="IPR046433">
    <property type="entry name" value="ActCoA_hydro"/>
</dbReference>
<dbReference type="InterPro" id="IPR037171">
    <property type="entry name" value="NagB/RpiA_transferase-like"/>
</dbReference>
<proteinExistence type="inferred from homology"/>
<dbReference type="EMBL" id="AOHC02000021">
    <property type="protein sequence ID" value="EMY78481.1"/>
    <property type="molecule type" value="Genomic_DNA"/>
</dbReference>
<feature type="domain" description="Acetyl-CoA hydrolase/transferase N-terminal" evidence="3">
    <location>
        <begin position="20"/>
        <end position="181"/>
    </location>
</feature>
<comment type="caution">
    <text evidence="5">The sequence shown here is derived from an EMBL/GenBank/DDBJ whole genome shotgun (WGS) entry which is preliminary data.</text>
</comment>
<dbReference type="Gene3D" id="3.40.1080.10">
    <property type="entry name" value="Glutaconate Coenzyme A-transferase"/>
    <property type="match status" value="1"/>
</dbReference>
<dbReference type="Pfam" id="PF02550">
    <property type="entry name" value="AcetylCoA_hydro"/>
    <property type="match status" value="1"/>
</dbReference>
<dbReference type="InterPro" id="IPR003702">
    <property type="entry name" value="ActCoA_hydro_N"/>
</dbReference>
<name>N1WE28_9LEPT</name>
<dbReference type="STRING" id="1218598.LEP1GSC060_3783"/>
<dbReference type="Pfam" id="PF13336">
    <property type="entry name" value="AcetylCoA_hyd_C"/>
    <property type="match status" value="1"/>
</dbReference>
<reference evidence="5" key="1">
    <citation type="submission" date="2013-03" db="EMBL/GenBank/DDBJ databases">
        <authorList>
            <person name="Harkins D.M."/>
            <person name="Durkin A.S."/>
            <person name="Brinkac L.M."/>
            <person name="Haft D.H."/>
            <person name="Selengut J.D."/>
            <person name="Sanka R."/>
            <person name="DePew J."/>
            <person name="Purushe J."/>
            <person name="Hartskeerl R.A."/>
            <person name="Ahmed A."/>
            <person name="van der Linden H."/>
            <person name="Goris M.G.A."/>
            <person name="Vinetz J.M."/>
            <person name="Sutton G.G."/>
            <person name="Nierman W.C."/>
            <person name="Fouts D.E."/>
        </authorList>
    </citation>
    <scope>NUCLEOTIDE SEQUENCE [LARGE SCALE GENOMIC DNA]</scope>
    <source>
        <strain evidence="5">ICFT</strain>
    </source>
</reference>
<protein>
    <submittedName>
        <fullName evidence="5">4-hydroxybutyrate coenzyme A transferase</fullName>
        <ecNumber evidence="5">2.8.3.-</ecNumber>
    </submittedName>
</protein>
<keyword evidence="2 5" id="KW-0808">Transferase</keyword>
<keyword evidence="6" id="KW-1185">Reference proteome</keyword>
<comment type="similarity">
    <text evidence="1">Belongs to the acetyl-CoA hydrolase/transferase family.</text>
</comment>
<gene>
    <name evidence="5" type="primary">cat</name>
    <name evidence="5" type="ORF">LEP1GSC060_3783</name>
</gene>
<evidence type="ECO:0000259" key="4">
    <source>
        <dbReference type="Pfam" id="PF13336"/>
    </source>
</evidence>